<evidence type="ECO:0000313" key="2">
    <source>
        <dbReference type="EMBL" id="QHL90423.1"/>
    </source>
</evidence>
<sequence>MPIGEQDAILTPAASVKSMGRGDKVRKLTTVTVAAAIFVCAPAPAALQSAGQDAGQTKGAAPGAPPAQDYEPTDNEPADYFYFSKAGIAAEQAGADWDECRDLVGTIRGPVPDPVYYYNPGGAAGMAAAAAVGFVQGFIRAGQRRHMINAGIRKCMQVKGYARYAMTKDEAKLVYDGKWEDIRARLVEKAVAPADEAQRLEP</sequence>
<evidence type="ECO:0000313" key="3">
    <source>
        <dbReference type="Proteomes" id="UP000464468"/>
    </source>
</evidence>
<reference evidence="2 3" key="1">
    <citation type="submission" date="2020-01" db="EMBL/GenBank/DDBJ databases">
        <title>Sphingomonas sp. C33 whole genome sequece.</title>
        <authorList>
            <person name="Park C."/>
        </authorList>
    </citation>
    <scope>NUCLEOTIDE SEQUENCE [LARGE SCALE GENOMIC DNA]</scope>
    <source>
        <strain evidence="2 3">C33</strain>
    </source>
</reference>
<evidence type="ECO:0000256" key="1">
    <source>
        <dbReference type="SAM" id="MobiDB-lite"/>
    </source>
</evidence>
<gene>
    <name evidence="2" type="ORF">GVO57_05695</name>
</gene>
<keyword evidence="3" id="KW-1185">Reference proteome</keyword>
<organism evidence="2 3">
    <name type="scientific">Sphingomonas changnyeongensis</name>
    <dbReference type="NCBI Taxonomy" id="2698679"/>
    <lineage>
        <taxon>Bacteria</taxon>
        <taxon>Pseudomonadati</taxon>
        <taxon>Pseudomonadota</taxon>
        <taxon>Alphaproteobacteria</taxon>
        <taxon>Sphingomonadales</taxon>
        <taxon>Sphingomonadaceae</taxon>
        <taxon>Sphingomonas</taxon>
    </lineage>
</organism>
<name>A0A7Z2NV79_9SPHN</name>
<dbReference type="RefSeq" id="WP_160592351.1">
    <property type="nucleotide sequence ID" value="NZ_CP047895.1"/>
</dbReference>
<dbReference type="Proteomes" id="UP000464468">
    <property type="component" value="Chromosome"/>
</dbReference>
<accession>A0A7Z2NV79</accession>
<dbReference type="KEGG" id="schy:GVO57_05695"/>
<feature type="region of interest" description="Disordered" evidence="1">
    <location>
        <begin position="51"/>
        <end position="71"/>
    </location>
</feature>
<protein>
    <submittedName>
        <fullName evidence="2">Uncharacterized protein</fullName>
    </submittedName>
</protein>
<dbReference type="AlphaFoldDB" id="A0A7Z2NV79"/>
<dbReference type="EMBL" id="CP047895">
    <property type="protein sequence ID" value="QHL90423.1"/>
    <property type="molecule type" value="Genomic_DNA"/>
</dbReference>
<proteinExistence type="predicted"/>